<dbReference type="PROSITE" id="PS50157">
    <property type="entry name" value="ZINC_FINGER_C2H2_2"/>
    <property type="match status" value="4"/>
</dbReference>
<evidence type="ECO:0000256" key="1">
    <source>
        <dbReference type="ARBA" id="ARBA00004123"/>
    </source>
</evidence>
<dbReference type="WBParaSite" id="TREG1_139690.1">
    <property type="protein sequence ID" value="TREG1_139690.1"/>
    <property type="gene ID" value="TREG1_139690"/>
</dbReference>
<comment type="subcellular location">
    <subcellularLocation>
        <location evidence="1">Nucleus</location>
    </subcellularLocation>
</comment>
<evidence type="ECO:0000256" key="5">
    <source>
        <dbReference type="ARBA" id="ARBA00022833"/>
    </source>
</evidence>
<keyword evidence="4 7" id="KW-0863">Zinc-finger</keyword>
<evidence type="ECO:0000313" key="11">
    <source>
        <dbReference type="WBParaSite" id="TREG1_139690.2"/>
    </source>
</evidence>
<evidence type="ECO:0000256" key="3">
    <source>
        <dbReference type="ARBA" id="ARBA00022737"/>
    </source>
</evidence>
<dbReference type="PROSITE" id="PS00028">
    <property type="entry name" value="ZINC_FINGER_C2H2_1"/>
    <property type="match status" value="3"/>
</dbReference>
<keyword evidence="6" id="KW-0539">Nucleus</keyword>
<dbReference type="PANTHER" id="PTHR24406">
    <property type="entry name" value="TRANSCRIPTIONAL REPRESSOR CTCFL-RELATED"/>
    <property type="match status" value="1"/>
</dbReference>
<evidence type="ECO:0000259" key="8">
    <source>
        <dbReference type="PROSITE" id="PS50157"/>
    </source>
</evidence>
<evidence type="ECO:0000256" key="2">
    <source>
        <dbReference type="ARBA" id="ARBA00022723"/>
    </source>
</evidence>
<evidence type="ECO:0000256" key="7">
    <source>
        <dbReference type="PROSITE-ProRule" id="PRU00042"/>
    </source>
</evidence>
<dbReference type="InterPro" id="IPR013087">
    <property type="entry name" value="Znf_C2H2_type"/>
</dbReference>
<dbReference type="WBParaSite" id="TREG1_139690.2">
    <property type="protein sequence ID" value="TREG1_139690.2"/>
    <property type="gene ID" value="TREG1_139690"/>
</dbReference>
<dbReference type="SUPFAM" id="SSF57667">
    <property type="entry name" value="beta-beta-alpha zinc fingers"/>
    <property type="match status" value="3"/>
</dbReference>
<dbReference type="AlphaFoldDB" id="A0AA85J9K7"/>
<reference evidence="9" key="1">
    <citation type="submission" date="2022-06" db="EMBL/GenBank/DDBJ databases">
        <authorList>
            <person name="Berger JAMES D."/>
            <person name="Berger JAMES D."/>
        </authorList>
    </citation>
    <scope>NUCLEOTIDE SEQUENCE [LARGE SCALE GENOMIC DNA]</scope>
</reference>
<evidence type="ECO:0000256" key="4">
    <source>
        <dbReference type="ARBA" id="ARBA00022771"/>
    </source>
</evidence>
<evidence type="ECO:0000313" key="10">
    <source>
        <dbReference type="WBParaSite" id="TREG1_139690.1"/>
    </source>
</evidence>
<dbReference type="Gene3D" id="3.30.160.60">
    <property type="entry name" value="Classic Zinc Finger"/>
    <property type="match status" value="3"/>
</dbReference>
<dbReference type="Proteomes" id="UP000050795">
    <property type="component" value="Unassembled WGS sequence"/>
</dbReference>
<accession>A0AA85J9K7</accession>
<evidence type="ECO:0000313" key="9">
    <source>
        <dbReference type="Proteomes" id="UP000050795"/>
    </source>
</evidence>
<feature type="domain" description="C2H2-type" evidence="8">
    <location>
        <begin position="16"/>
        <end position="40"/>
    </location>
</feature>
<feature type="domain" description="C2H2-type" evidence="8">
    <location>
        <begin position="229"/>
        <end position="256"/>
    </location>
</feature>
<sequence length="350" mass="40591">MQRGRKSLVAKSKLSYCCEWKDCSSSFDDKNSLKRHQLQHFEVLCEQVSQCICHPICGICDSPINVSDPDEIERHSYFHSWVNHLKVVGKHSSSINDWPSCMCDSKSCNSIPELPTKFECGWEYCDFKTNDVSIFIDHVSKHSEEYNDSRYPKGVGLKCLWEDCTYVARRLKNLTGHLDTHTQNKRAACPTCGLLVVNFRKLEDHLKRQQVHLLRKNANVNIHHSVKPVKCNRCQRLFSTQRLLATHMKRHINTMKCPYCDMTALGKSALERHILFRHTNEKSFPCPYCPLAFKVADILERHLKAKHNKMDESEEDNNVTLTDSSIQIVNNPIDLNGKNYLLIFYFCVLR</sequence>
<dbReference type="GO" id="GO:0005634">
    <property type="term" value="C:nucleus"/>
    <property type="evidence" value="ECO:0007669"/>
    <property type="project" value="UniProtKB-SubCell"/>
</dbReference>
<protein>
    <recommendedName>
        <fullName evidence="8">C2H2-type domain-containing protein</fullName>
    </recommendedName>
</protein>
<reference evidence="10 11" key="2">
    <citation type="submission" date="2023-11" db="UniProtKB">
        <authorList>
            <consortium name="WormBaseParasite"/>
        </authorList>
    </citation>
    <scope>IDENTIFICATION</scope>
</reference>
<dbReference type="GO" id="GO:0008270">
    <property type="term" value="F:zinc ion binding"/>
    <property type="evidence" value="ECO:0007669"/>
    <property type="project" value="UniProtKB-KW"/>
</dbReference>
<organism evidence="9 11">
    <name type="scientific">Trichobilharzia regenti</name>
    <name type="common">Nasal bird schistosome</name>
    <dbReference type="NCBI Taxonomy" id="157069"/>
    <lineage>
        <taxon>Eukaryota</taxon>
        <taxon>Metazoa</taxon>
        <taxon>Spiralia</taxon>
        <taxon>Lophotrochozoa</taxon>
        <taxon>Platyhelminthes</taxon>
        <taxon>Trematoda</taxon>
        <taxon>Digenea</taxon>
        <taxon>Strigeidida</taxon>
        <taxon>Schistosomatoidea</taxon>
        <taxon>Schistosomatidae</taxon>
        <taxon>Trichobilharzia</taxon>
    </lineage>
</organism>
<name>A0AA85J9K7_TRIRE</name>
<feature type="domain" description="C2H2-type" evidence="8">
    <location>
        <begin position="255"/>
        <end position="283"/>
    </location>
</feature>
<dbReference type="InterPro" id="IPR036236">
    <property type="entry name" value="Znf_C2H2_sf"/>
</dbReference>
<evidence type="ECO:0000256" key="6">
    <source>
        <dbReference type="ARBA" id="ARBA00023242"/>
    </source>
</evidence>
<keyword evidence="5" id="KW-0862">Zinc</keyword>
<dbReference type="SMART" id="SM00355">
    <property type="entry name" value="ZnF_C2H2"/>
    <property type="match status" value="8"/>
</dbReference>
<keyword evidence="9" id="KW-1185">Reference proteome</keyword>
<dbReference type="Pfam" id="PF00096">
    <property type="entry name" value="zf-C2H2"/>
    <property type="match status" value="1"/>
</dbReference>
<dbReference type="InterPro" id="IPR050888">
    <property type="entry name" value="ZnF_C2H2-type_TF"/>
</dbReference>
<keyword evidence="2" id="KW-0479">Metal-binding</keyword>
<feature type="domain" description="C2H2-type" evidence="8">
    <location>
        <begin position="284"/>
        <end position="312"/>
    </location>
</feature>
<keyword evidence="3" id="KW-0677">Repeat</keyword>
<proteinExistence type="predicted"/>